<dbReference type="InterPro" id="IPR036396">
    <property type="entry name" value="Cyt_P450_sf"/>
</dbReference>
<dbReference type="PROSITE" id="PS00086">
    <property type="entry name" value="CYTOCHROME_P450"/>
    <property type="match status" value="1"/>
</dbReference>
<evidence type="ECO:0000256" key="5">
    <source>
        <dbReference type="ARBA" id="ARBA00022723"/>
    </source>
</evidence>
<dbReference type="InterPro" id="IPR001128">
    <property type="entry name" value="Cyt_P450"/>
</dbReference>
<dbReference type="GO" id="GO:0004497">
    <property type="term" value="F:monooxygenase activity"/>
    <property type="evidence" value="ECO:0007669"/>
    <property type="project" value="UniProtKB-KW"/>
</dbReference>
<evidence type="ECO:0008006" key="16">
    <source>
        <dbReference type="Google" id="ProtNLM"/>
    </source>
</evidence>
<keyword evidence="9 12" id="KW-0503">Monooxygenase</keyword>
<comment type="caution">
    <text evidence="14">The sequence shown here is derived from an EMBL/GenBank/DDBJ whole genome shotgun (WGS) entry which is preliminary data.</text>
</comment>
<dbReference type="Proteomes" id="UP001408789">
    <property type="component" value="Unassembled WGS sequence"/>
</dbReference>
<evidence type="ECO:0000256" key="8">
    <source>
        <dbReference type="ARBA" id="ARBA00023004"/>
    </source>
</evidence>
<evidence type="ECO:0000256" key="6">
    <source>
        <dbReference type="ARBA" id="ARBA00022989"/>
    </source>
</evidence>
<dbReference type="GO" id="GO:0020037">
    <property type="term" value="F:heme binding"/>
    <property type="evidence" value="ECO:0007669"/>
    <property type="project" value="InterPro"/>
</dbReference>
<keyword evidence="8 11" id="KW-0408">Iron</keyword>
<evidence type="ECO:0000313" key="15">
    <source>
        <dbReference type="Proteomes" id="UP001408789"/>
    </source>
</evidence>
<evidence type="ECO:0000256" key="1">
    <source>
        <dbReference type="ARBA" id="ARBA00004370"/>
    </source>
</evidence>
<evidence type="ECO:0000256" key="2">
    <source>
        <dbReference type="ARBA" id="ARBA00010617"/>
    </source>
</evidence>
<dbReference type="GO" id="GO:0005506">
    <property type="term" value="F:iron ion binding"/>
    <property type="evidence" value="ECO:0007669"/>
    <property type="project" value="InterPro"/>
</dbReference>
<feature type="binding site" description="axial binding residue" evidence="11">
    <location>
        <position position="463"/>
    </location>
    <ligand>
        <name>heme</name>
        <dbReference type="ChEBI" id="CHEBI:30413"/>
    </ligand>
    <ligandPart>
        <name>Fe</name>
        <dbReference type="ChEBI" id="CHEBI:18248"/>
    </ligandPart>
</feature>
<keyword evidence="15" id="KW-1185">Reference proteome</keyword>
<dbReference type="InterPro" id="IPR002401">
    <property type="entry name" value="Cyt_P450_E_grp-I"/>
</dbReference>
<sequence>MATTAGKVVLAIVIAVIVRWGWKILNWAWLKPKKLEKSLREQGYKGNSYRLLKGDVIELARMMKEARSTPMPVSHDIISHVMPFEHYIFNKYGKKSYVWFGPNPRVYVMDPELIKEILSRPNDFQRPYKEPIRDSITGGLLVSEGPKWTKHRHIINPAFHLESIKGMFSEICLSCNEMIKKWELLTAGNGLAEVDVWPYIDNLSGDVISRAAFNSSYEEAQKIFHIQKEQMDLVIQLLFTFYIPGARLIPTKANKKFNENRQELQVLAKSIVENRKKAIEMGEDCNNDLLGILLASNSKEIKENRVGLSIEDVIEECKLFYIAGSETTSNLILWSMVCLSLHQEWQDKARQEIMQVFGGGEVHFEGLKHLKIVTMILNEVLRLYPPVVKIIRNTHKDTKLGNMMIPSGVDIIISIISVHHDPEIWGEDATEFKPARFSEGVANATKGRGSGCFLPFGGGPKICIGQNLAVTEAKAAIAKVLQRFSFELSPSYKHSPFAVFSLPPQFGARLILHDI</sequence>
<proteinExistence type="inferred from homology"/>
<comment type="subcellular location">
    <subcellularLocation>
        <location evidence="1">Membrane</location>
    </subcellularLocation>
</comment>
<dbReference type="GO" id="GO:0016020">
    <property type="term" value="C:membrane"/>
    <property type="evidence" value="ECO:0007669"/>
    <property type="project" value="UniProtKB-SubCell"/>
</dbReference>
<evidence type="ECO:0000256" key="10">
    <source>
        <dbReference type="ARBA" id="ARBA00023136"/>
    </source>
</evidence>
<dbReference type="PANTHER" id="PTHR24282">
    <property type="entry name" value="CYTOCHROME P450 FAMILY MEMBER"/>
    <property type="match status" value="1"/>
</dbReference>
<dbReference type="InterPro" id="IPR050665">
    <property type="entry name" value="Cytochrome_P450_Monooxygen"/>
</dbReference>
<dbReference type="EMBL" id="JBCNJP010000007">
    <property type="protein sequence ID" value="KAK9077433.1"/>
    <property type="molecule type" value="Genomic_DNA"/>
</dbReference>
<evidence type="ECO:0000256" key="3">
    <source>
        <dbReference type="ARBA" id="ARBA00022617"/>
    </source>
</evidence>
<dbReference type="Gene3D" id="1.10.630.10">
    <property type="entry name" value="Cytochrome P450"/>
    <property type="match status" value="1"/>
</dbReference>
<evidence type="ECO:0000313" key="14">
    <source>
        <dbReference type="EMBL" id="KAK9077433.1"/>
    </source>
</evidence>
<keyword evidence="4 13" id="KW-0812">Transmembrane</keyword>
<organism evidence="14 15">
    <name type="scientific">Deinandra increscens subsp. villosa</name>
    <dbReference type="NCBI Taxonomy" id="3103831"/>
    <lineage>
        <taxon>Eukaryota</taxon>
        <taxon>Viridiplantae</taxon>
        <taxon>Streptophyta</taxon>
        <taxon>Embryophyta</taxon>
        <taxon>Tracheophyta</taxon>
        <taxon>Spermatophyta</taxon>
        <taxon>Magnoliopsida</taxon>
        <taxon>eudicotyledons</taxon>
        <taxon>Gunneridae</taxon>
        <taxon>Pentapetalae</taxon>
        <taxon>asterids</taxon>
        <taxon>campanulids</taxon>
        <taxon>Asterales</taxon>
        <taxon>Asteraceae</taxon>
        <taxon>Asteroideae</taxon>
        <taxon>Heliantheae alliance</taxon>
        <taxon>Madieae</taxon>
        <taxon>Madiinae</taxon>
        <taxon>Deinandra</taxon>
    </lineage>
</organism>
<evidence type="ECO:0000256" key="11">
    <source>
        <dbReference type="PIRSR" id="PIRSR602401-1"/>
    </source>
</evidence>
<dbReference type="SUPFAM" id="SSF48264">
    <property type="entry name" value="Cytochrome P450"/>
    <property type="match status" value="1"/>
</dbReference>
<evidence type="ECO:0000256" key="7">
    <source>
        <dbReference type="ARBA" id="ARBA00023002"/>
    </source>
</evidence>
<dbReference type="Pfam" id="PF00067">
    <property type="entry name" value="p450"/>
    <property type="match status" value="1"/>
</dbReference>
<dbReference type="PRINTS" id="PR00385">
    <property type="entry name" value="P450"/>
</dbReference>
<keyword evidence="5 11" id="KW-0479">Metal-binding</keyword>
<name>A0AAP0DQN1_9ASTR</name>
<reference evidence="14 15" key="1">
    <citation type="submission" date="2024-04" db="EMBL/GenBank/DDBJ databases">
        <title>The reference genome of an endangered Asteraceae, Deinandra increscens subsp. villosa, native to the Central Coast of California.</title>
        <authorList>
            <person name="Guilliams M."/>
            <person name="Hasenstab-Lehman K."/>
            <person name="Meyer R."/>
            <person name="Mcevoy S."/>
        </authorList>
    </citation>
    <scope>NUCLEOTIDE SEQUENCE [LARGE SCALE GENOMIC DNA]</scope>
    <source>
        <tissue evidence="14">Leaf</tissue>
    </source>
</reference>
<keyword evidence="3 11" id="KW-0349">Heme</keyword>
<keyword evidence="10 13" id="KW-0472">Membrane</keyword>
<dbReference type="AlphaFoldDB" id="A0AAP0DQN1"/>
<evidence type="ECO:0000256" key="13">
    <source>
        <dbReference type="SAM" id="Phobius"/>
    </source>
</evidence>
<evidence type="ECO:0000256" key="4">
    <source>
        <dbReference type="ARBA" id="ARBA00022692"/>
    </source>
</evidence>
<comment type="cofactor">
    <cofactor evidence="11">
        <name>heme</name>
        <dbReference type="ChEBI" id="CHEBI:30413"/>
    </cofactor>
</comment>
<evidence type="ECO:0000256" key="12">
    <source>
        <dbReference type="RuleBase" id="RU000461"/>
    </source>
</evidence>
<gene>
    <name evidence="14" type="ORF">SSX86_005770</name>
</gene>
<keyword evidence="7 12" id="KW-0560">Oxidoreductase</keyword>
<dbReference type="PRINTS" id="PR00463">
    <property type="entry name" value="EP450I"/>
</dbReference>
<accession>A0AAP0DQN1</accession>
<keyword evidence="6 13" id="KW-1133">Transmembrane helix</keyword>
<dbReference type="PANTHER" id="PTHR24282:SF269">
    <property type="entry name" value="CYTOCHROME P450, REVERSE TRANSCRIPTASE, RNA-DEPENDENT DNA POLYMERASE-RELATED"/>
    <property type="match status" value="1"/>
</dbReference>
<evidence type="ECO:0000256" key="9">
    <source>
        <dbReference type="ARBA" id="ARBA00023033"/>
    </source>
</evidence>
<comment type="similarity">
    <text evidence="2 12">Belongs to the cytochrome P450 family.</text>
</comment>
<feature type="transmembrane region" description="Helical" evidence="13">
    <location>
        <begin position="6"/>
        <end position="30"/>
    </location>
</feature>
<dbReference type="InterPro" id="IPR017972">
    <property type="entry name" value="Cyt_P450_CS"/>
</dbReference>
<dbReference type="GO" id="GO:0016705">
    <property type="term" value="F:oxidoreductase activity, acting on paired donors, with incorporation or reduction of molecular oxygen"/>
    <property type="evidence" value="ECO:0007669"/>
    <property type="project" value="InterPro"/>
</dbReference>
<protein>
    <recommendedName>
        <fullName evidence="16">Cytochrome P450</fullName>
    </recommendedName>
</protein>